<accession>A0ABT1D2Z6</accession>
<organism evidence="4 5">
    <name type="scientific">Siccirubricoccus soli</name>
    <dbReference type="NCBI Taxonomy" id="2899147"/>
    <lineage>
        <taxon>Bacteria</taxon>
        <taxon>Pseudomonadati</taxon>
        <taxon>Pseudomonadota</taxon>
        <taxon>Alphaproteobacteria</taxon>
        <taxon>Acetobacterales</taxon>
        <taxon>Roseomonadaceae</taxon>
        <taxon>Siccirubricoccus</taxon>
    </lineage>
</organism>
<feature type="region of interest" description="Disordered" evidence="1">
    <location>
        <begin position="23"/>
        <end position="50"/>
    </location>
</feature>
<proteinExistence type="predicted"/>
<feature type="chain" id="PRO_5046349310" evidence="2">
    <location>
        <begin position="26"/>
        <end position="243"/>
    </location>
</feature>
<evidence type="ECO:0000313" key="5">
    <source>
        <dbReference type="Proteomes" id="UP001523392"/>
    </source>
</evidence>
<feature type="signal peptide" evidence="2">
    <location>
        <begin position="1"/>
        <end position="25"/>
    </location>
</feature>
<dbReference type="Proteomes" id="UP001523392">
    <property type="component" value="Unassembled WGS sequence"/>
</dbReference>
<dbReference type="InterPro" id="IPR038765">
    <property type="entry name" value="Papain-like_cys_pep_sf"/>
</dbReference>
<dbReference type="Pfam" id="PF05257">
    <property type="entry name" value="CHAP"/>
    <property type="match status" value="1"/>
</dbReference>
<keyword evidence="5" id="KW-1185">Reference proteome</keyword>
<dbReference type="PROSITE" id="PS50911">
    <property type="entry name" value="CHAP"/>
    <property type="match status" value="1"/>
</dbReference>
<reference evidence="4 5" key="1">
    <citation type="submission" date="2021-12" db="EMBL/GenBank/DDBJ databases">
        <title>Siccirubricoccus leaddurans sp. nov., a high concentration Zn2+ tolerance bacterium.</title>
        <authorList>
            <person name="Cao Y."/>
        </authorList>
    </citation>
    <scope>NUCLEOTIDE SEQUENCE [LARGE SCALE GENOMIC DNA]</scope>
    <source>
        <strain evidence="4 5">KC 17139</strain>
    </source>
</reference>
<sequence length="243" mass="25813">MRMKSSTLVFCVLLGAAASAPGAEAASQRSSTASARPASHAPHRPAVQRRHVVRVAYNAPRRTSAGGWGGISCVPYARAVTGMAITGNGGEWWHNAAGLYARDQRPEPGSVMAFRSAGGMSRGHVAVVRQVIGPREVLIDHANWAGPGIRRGTVMHNVAVVDVSERNDWTAVKVQVGHDSSVFGRTYATYGFIHNRPDAEGGAVFAGLPMRRGIRFEQVAEAPAPLPVVLRSDAPNAPGARRR</sequence>
<gene>
    <name evidence="4" type="ORF">JYK14_09025</name>
</gene>
<dbReference type="InterPro" id="IPR007921">
    <property type="entry name" value="CHAP_dom"/>
</dbReference>
<dbReference type="Gene3D" id="3.90.1720.10">
    <property type="entry name" value="endopeptidase domain like (from Nostoc punctiforme)"/>
    <property type="match status" value="1"/>
</dbReference>
<dbReference type="RefSeq" id="WP_252952918.1">
    <property type="nucleotide sequence ID" value="NZ_JAFIRR010000054.1"/>
</dbReference>
<keyword evidence="2" id="KW-0732">Signal</keyword>
<feature type="domain" description="Peptidase C51" evidence="3">
    <location>
        <begin position="48"/>
        <end position="173"/>
    </location>
</feature>
<evidence type="ECO:0000313" key="4">
    <source>
        <dbReference type="EMBL" id="MCO6416308.1"/>
    </source>
</evidence>
<protein>
    <submittedName>
        <fullName evidence="4">CHAP domain-containing protein</fullName>
    </submittedName>
</protein>
<evidence type="ECO:0000259" key="3">
    <source>
        <dbReference type="PROSITE" id="PS50911"/>
    </source>
</evidence>
<feature type="compositionally biased region" description="Basic residues" evidence="1">
    <location>
        <begin position="41"/>
        <end position="50"/>
    </location>
</feature>
<name>A0ABT1D2Z6_9PROT</name>
<dbReference type="EMBL" id="JAFIRR010000054">
    <property type="protein sequence ID" value="MCO6416308.1"/>
    <property type="molecule type" value="Genomic_DNA"/>
</dbReference>
<evidence type="ECO:0000256" key="1">
    <source>
        <dbReference type="SAM" id="MobiDB-lite"/>
    </source>
</evidence>
<comment type="caution">
    <text evidence="4">The sequence shown here is derived from an EMBL/GenBank/DDBJ whole genome shotgun (WGS) entry which is preliminary data.</text>
</comment>
<feature type="compositionally biased region" description="Low complexity" evidence="1">
    <location>
        <begin position="23"/>
        <end position="40"/>
    </location>
</feature>
<dbReference type="SUPFAM" id="SSF54001">
    <property type="entry name" value="Cysteine proteinases"/>
    <property type="match status" value="1"/>
</dbReference>
<evidence type="ECO:0000256" key="2">
    <source>
        <dbReference type="SAM" id="SignalP"/>
    </source>
</evidence>